<dbReference type="EnsemblPlants" id="KRG89445">
    <property type="protein sequence ID" value="KRG89445"/>
    <property type="gene ID" value="GLYMA_20G023600"/>
</dbReference>
<evidence type="ECO:0000313" key="2">
    <source>
        <dbReference type="EnsemblPlants" id="KRG89445"/>
    </source>
</evidence>
<dbReference type="Gramene" id="KRG89445">
    <property type="protein sequence ID" value="KRG89445"/>
    <property type="gene ID" value="GLYMA_20G023600"/>
</dbReference>
<name>A0A0R0E6W9_SOYBN</name>
<reference evidence="1" key="3">
    <citation type="submission" date="2018-07" db="EMBL/GenBank/DDBJ databases">
        <title>WGS assembly of Glycine max.</title>
        <authorList>
            <person name="Schmutz J."/>
            <person name="Cannon S."/>
            <person name="Schlueter J."/>
            <person name="Ma J."/>
            <person name="Mitros T."/>
            <person name="Nelson W."/>
            <person name="Hyten D."/>
            <person name="Song Q."/>
            <person name="Thelen J."/>
            <person name="Cheng J."/>
            <person name="Xu D."/>
            <person name="Hellsten U."/>
            <person name="May G."/>
            <person name="Yu Y."/>
            <person name="Sakurai T."/>
            <person name="Umezawa T."/>
            <person name="Bhattacharyya M."/>
            <person name="Sandhu D."/>
            <person name="Valliyodan B."/>
            <person name="Lindquist E."/>
            <person name="Peto M."/>
            <person name="Grant D."/>
            <person name="Shu S."/>
            <person name="Goodstein D."/>
            <person name="Barry K."/>
            <person name="Futrell-Griggs M."/>
            <person name="Abernathy B."/>
            <person name="Du J."/>
            <person name="Tian Z."/>
            <person name="Zhu L."/>
            <person name="Gill N."/>
            <person name="Joshi T."/>
            <person name="Libault M."/>
            <person name="Sethuraman A."/>
            <person name="Zhang X."/>
            <person name="Shinozaki K."/>
            <person name="Nguyen H."/>
            <person name="Wing R."/>
            <person name="Cregan P."/>
            <person name="Specht J."/>
            <person name="Grimwood J."/>
            <person name="Rokhsar D."/>
            <person name="Stacey G."/>
            <person name="Shoemaker R."/>
            <person name="Jackson S."/>
        </authorList>
    </citation>
    <scope>NUCLEOTIDE SEQUENCE</scope>
    <source>
        <tissue evidence="1">Callus</tissue>
    </source>
</reference>
<keyword evidence="3" id="KW-1185">Reference proteome</keyword>
<sequence>MPNSIQYQFFYVHLSFHSFCYSGYHSPHATFQLYRILEKNSRLNVHPNIFNIENSILELDKCKTNKLNLSRNMLLNRRNYQYYRQKPSTKYQPTRHVKY</sequence>
<dbReference type="EMBL" id="CM000853">
    <property type="protein sequence ID" value="KRG89445.1"/>
    <property type="molecule type" value="Genomic_DNA"/>
</dbReference>
<dbReference type="Proteomes" id="UP000008827">
    <property type="component" value="Chromosome 20"/>
</dbReference>
<proteinExistence type="predicted"/>
<dbReference type="AlphaFoldDB" id="A0A0R0E6W9"/>
<reference evidence="2" key="2">
    <citation type="submission" date="2018-02" db="UniProtKB">
        <authorList>
            <consortium name="EnsemblPlants"/>
        </authorList>
    </citation>
    <scope>IDENTIFICATION</scope>
    <source>
        <strain evidence="2">Williams 82</strain>
    </source>
</reference>
<gene>
    <name evidence="1" type="ORF">GLYMA_20G023600</name>
</gene>
<organism evidence="1">
    <name type="scientific">Glycine max</name>
    <name type="common">Soybean</name>
    <name type="synonym">Glycine hispida</name>
    <dbReference type="NCBI Taxonomy" id="3847"/>
    <lineage>
        <taxon>Eukaryota</taxon>
        <taxon>Viridiplantae</taxon>
        <taxon>Streptophyta</taxon>
        <taxon>Embryophyta</taxon>
        <taxon>Tracheophyta</taxon>
        <taxon>Spermatophyta</taxon>
        <taxon>Magnoliopsida</taxon>
        <taxon>eudicotyledons</taxon>
        <taxon>Gunneridae</taxon>
        <taxon>Pentapetalae</taxon>
        <taxon>rosids</taxon>
        <taxon>fabids</taxon>
        <taxon>Fabales</taxon>
        <taxon>Fabaceae</taxon>
        <taxon>Papilionoideae</taxon>
        <taxon>50 kb inversion clade</taxon>
        <taxon>NPAAA clade</taxon>
        <taxon>indigoferoid/millettioid clade</taxon>
        <taxon>Phaseoleae</taxon>
        <taxon>Glycine</taxon>
        <taxon>Glycine subgen. Soja</taxon>
    </lineage>
</organism>
<reference evidence="1 2" key="1">
    <citation type="journal article" date="2010" name="Nature">
        <title>Genome sequence of the palaeopolyploid soybean.</title>
        <authorList>
            <person name="Schmutz J."/>
            <person name="Cannon S.B."/>
            <person name="Schlueter J."/>
            <person name="Ma J."/>
            <person name="Mitros T."/>
            <person name="Nelson W."/>
            <person name="Hyten D.L."/>
            <person name="Song Q."/>
            <person name="Thelen J.J."/>
            <person name="Cheng J."/>
            <person name="Xu D."/>
            <person name="Hellsten U."/>
            <person name="May G.D."/>
            <person name="Yu Y."/>
            <person name="Sakurai T."/>
            <person name="Umezawa T."/>
            <person name="Bhattacharyya M.K."/>
            <person name="Sandhu D."/>
            <person name="Valliyodan B."/>
            <person name="Lindquist E."/>
            <person name="Peto M."/>
            <person name="Grant D."/>
            <person name="Shu S."/>
            <person name="Goodstein D."/>
            <person name="Barry K."/>
            <person name="Futrell-Griggs M."/>
            <person name="Abernathy B."/>
            <person name="Du J."/>
            <person name="Tian Z."/>
            <person name="Zhu L."/>
            <person name="Gill N."/>
            <person name="Joshi T."/>
            <person name="Libault M."/>
            <person name="Sethuraman A."/>
            <person name="Zhang X.-C."/>
            <person name="Shinozaki K."/>
            <person name="Nguyen H.T."/>
            <person name="Wing R.A."/>
            <person name="Cregan P."/>
            <person name="Specht J."/>
            <person name="Grimwood J."/>
            <person name="Rokhsar D."/>
            <person name="Stacey G."/>
            <person name="Shoemaker R.C."/>
            <person name="Jackson S.A."/>
        </authorList>
    </citation>
    <scope>NUCLEOTIDE SEQUENCE</scope>
    <source>
        <strain evidence="2">cv. Williams 82</strain>
        <tissue evidence="1">Callus</tissue>
    </source>
</reference>
<evidence type="ECO:0000313" key="1">
    <source>
        <dbReference type="EMBL" id="KRG89445.1"/>
    </source>
</evidence>
<accession>A0A0R0E6W9</accession>
<evidence type="ECO:0000313" key="3">
    <source>
        <dbReference type="Proteomes" id="UP000008827"/>
    </source>
</evidence>
<protein>
    <submittedName>
        <fullName evidence="1 2">Uncharacterized protein</fullName>
    </submittedName>
</protein>
<dbReference type="InParanoid" id="A0A0R0E6W9"/>